<dbReference type="SUPFAM" id="SSF49464">
    <property type="entry name" value="Carboxypeptidase regulatory domain-like"/>
    <property type="match status" value="1"/>
</dbReference>
<keyword evidence="7" id="KW-1185">Reference proteome</keyword>
<dbReference type="Proteomes" id="UP000593892">
    <property type="component" value="Chromosome"/>
</dbReference>
<evidence type="ECO:0000256" key="4">
    <source>
        <dbReference type="SAM" id="SignalP"/>
    </source>
</evidence>
<dbReference type="Gene3D" id="2.60.40.1120">
    <property type="entry name" value="Carboxypeptidase-like, regulatory domain"/>
    <property type="match status" value="1"/>
</dbReference>
<keyword evidence="4" id="KW-0732">Signal</keyword>
<evidence type="ECO:0000313" key="7">
    <source>
        <dbReference type="Proteomes" id="UP000593892"/>
    </source>
</evidence>
<name>A0A7S7NKR4_PALFE</name>
<sequence>MKRVVTIALSAWLALLLQAAAWSQTGNGSVRGVVRDQSSSVIPGAEVTLTNAETNIELRARTNEAGLYVFPSVPPGPQLLRVSFAGMGAFEARLTVRVQESSNVEVLLQPASTSTTVQVTDVTPIVVADNATLGHSLESKRIEELPINGRQLTNLLLTTPGMTFDSNGRIRTMGEGPATHDIVLDGSPLTDMVYGEGTLNRQPSLESIQEFRVDTNANSARSPRPTNIIMTTKSGTNQFHGSLFETNRDNYYGLARRREDGNTASKFIRNEYGFTAGGPVFVPKVYNGKSRTFWFFALEEFRQSTGTTGAWRVPTDAMREGDFSGLTDANLVPQRIYNPYTTNSTTFQRQQFSYQGKANAIDPSLASPLWKYLMSEVPHANRPDVNPAVGNNYFGPSPSFTNQSTWSLRIDQKVTDKDQLFARLTSATHHNKWNSGGVPSTDGIVGYRAYDSPNKTLSVNWTRSVTPTLVNELLVSGTRTISSSGMGNGDNSRLWATELGLPNPALQSGFPVIGSLGINGSGNFWNTPLVRGEFFSYFVLDDNATKMVGRHELQFGFHGRRDLLNYLPQQQRSGGALTFPGVTTALYDPNYPDRSVATVNTGSAMAAAFLGTANYEYRVVKGKYYMRRNEFAGYLQDNFKVSQRLTLNLGLRWDFNPIPTEKNNVFTSYDRKTGAIVLGRDMNTLYNLGAVSRQYIAATQGVGVTYETPDQAGLPYHMVNNNWRDVSPHLGLAYRALEGKRSFVVRAGYSVNYYPIPMYGWNDSFKMNTPFYAVYINQTLTSRAMSPDGLPNYGLVSSPSIIAGKNSSNAISFDNLSPGALGLGSNFQAAYFDPNQPSSRAHTWNFTLEKEVLANTVVRLSYNGNHGAHLESYQDLNQSLLSYGTYNWYKRTGNPVPEGDTASMLTNAIPTSPLGTTQLWGKDGWSNSHGITAEVERRYAKGIGFQAFYQLTNANRAAGEGWYVGTDLPEAYPTGQLPSDLHQRMRLLNYGRDTQIPQHEIRFNWSVEVPVGRGKALGHNMPKAFDAIAGGWQVAGMGRFYSNYLSLPTDMWPTGQKVEYYGHKYPIQDCRSGTCEAGYLLWNGYIPAYLINQPNGIMGVPANYKAAAAPTSAFPANFLSLQGDDPSAPNYDPNYSFYGTSDLTMKLSDGSVARTTKADLNPFRNTYLPSTWLSTTDASIFKLFRFGERANLKVKCDFFNVFNQPGMAFNPGDGTGIVTKQYSQNSPRQLQLSARFSW</sequence>
<dbReference type="Pfam" id="PF13620">
    <property type="entry name" value="CarboxypepD_reg"/>
    <property type="match status" value="1"/>
</dbReference>
<dbReference type="RefSeq" id="WP_194447112.1">
    <property type="nucleotide sequence ID" value="NZ_CP063849.1"/>
</dbReference>
<protein>
    <submittedName>
        <fullName evidence="6">TonB-dependent receptor</fullName>
    </submittedName>
</protein>
<dbReference type="Gene3D" id="2.40.170.20">
    <property type="entry name" value="TonB-dependent receptor, beta-barrel domain"/>
    <property type="match status" value="1"/>
</dbReference>
<comment type="subcellular location">
    <subcellularLocation>
        <location evidence="1">Cell outer membrane</location>
    </subcellularLocation>
</comment>
<keyword evidence="6" id="KW-0675">Receptor</keyword>
<dbReference type="InterPro" id="IPR036942">
    <property type="entry name" value="Beta-barrel_TonB_sf"/>
</dbReference>
<evidence type="ECO:0000256" key="3">
    <source>
        <dbReference type="ARBA" id="ARBA00023237"/>
    </source>
</evidence>
<evidence type="ECO:0000259" key="5">
    <source>
        <dbReference type="Pfam" id="PF25183"/>
    </source>
</evidence>
<feature type="chain" id="PRO_5032268818" evidence="4">
    <location>
        <begin position="22"/>
        <end position="1238"/>
    </location>
</feature>
<organism evidence="6 7">
    <name type="scientific">Paludibaculum fermentans</name>
    <dbReference type="NCBI Taxonomy" id="1473598"/>
    <lineage>
        <taxon>Bacteria</taxon>
        <taxon>Pseudomonadati</taxon>
        <taxon>Acidobacteriota</taxon>
        <taxon>Terriglobia</taxon>
        <taxon>Bryobacterales</taxon>
        <taxon>Bryobacteraceae</taxon>
        <taxon>Paludibaculum</taxon>
    </lineage>
</organism>
<dbReference type="InterPro" id="IPR057601">
    <property type="entry name" value="Oar-like_b-barrel"/>
</dbReference>
<reference evidence="6 7" key="1">
    <citation type="submission" date="2020-10" db="EMBL/GenBank/DDBJ databases">
        <title>Complete genome sequence of Paludibaculum fermentans P105T, a facultatively anaerobic acidobacterium capable of dissimilatory Fe(III) reduction.</title>
        <authorList>
            <person name="Dedysh S.N."/>
            <person name="Beletsky A.V."/>
            <person name="Kulichevskaya I.S."/>
            <person name="Mardanov A.V."/>
            <person name="Ravin N.V."/>
        </authorList>
    </citation>
    <scope>NUCLEOTIDE SEQUENCE [LARGE SCALE GENOMIC DNA]</scope>
    <source>
        <strain evidence="6 7">P105</strain>
    </source>
</reference>
<dbReference type="SUPFAM" id="SSF56935">
    <property type="entry name" value="Porins"/>
    <property type="match status" value="1"/>
</dbReference>
<dbReference type="EMBL" id="CP063849">
    <property type="protein sequence ID" value="QOY85442.1"/>
    <property type="molecule type" value="Genomic_DNA"/>
</dbReference>
<accession>A0A7S7NKR4</accession>
<proteinExistence type="predicted"/>
<evidence type="ECO:0000256" key="1">
    <source>
        <dbReference type="ARBA" id="ARBA00004442"/>
    </source>
</evidence>
<dbReference type="AlphaFoldDB" id="A0A7S7NKR4"/>
<feature type="signal peptide" evidence="4">
    <location>
        <begin position="1"/>
        <end position="21"/>
    </location>
</feature>
<keyword evidence="2" id="KW-0472">Membrane</keyword>
<keyword evidence="3" id="KW-0998">Cell outer membrane</keyword>
<feature type="domain" description="TonB-dependent transporter Oar-like beta-barrel" evidence="5">
    <location>
        <begin position="231"/>
        <end position="1231"/>
    </location>
</feature>
<evidence type="ECO:0000256" key="2">
    <source>
        <dbReference type="ARBA" id="ARBA00023136"/>
    </source>
</evidence>
<dbReference type="Pfam" id="PF25183">
    <property type="entry name" value="OMP_b-brl_4"/>
    <property type="match status" value="1"/>
</dbReference>
<dbReference type="GO" id="GO:0009279">
    <property type="term" value="C:cell outer membrane"/>
    <property type="evidence" value="ECO:0007669"/>
    <property type="project" value="UniProtKB-SubCell"/>
</dbReference>
<dbReference type="KEGG" id="pfer:IRI77_21725"/>
<dbReference type="InterPro" id="IPR008969">
    <property type="entry name" value="CarboxyPept-like_regulatory"/>
</dbReference>
<evidence type="ECO:0000313" key="6">
    <source>
        <dbReference type="EMBL" id="QOY85442.1"/>
    </source>
</evidence>
<gene>
    <name evidence="6" type="ORF">IRI77_21725</name>
</gene>